<protein>
    <submittedName>
        <fullName evidence="7">Fimbrial protein</fullName>
    </submittedName>
</protein>
<dbReference type="InterPro" id="IPR050263">
    <property type="entry name" value="Bact_Fimbrial_Adh_Pro"/>
</dbReference>
<dbReference type="Proteomes" id="UP001312893">
    <property type="component" value="Unassembled WGS sequence"/>
</dbReference>
<feature type="chain" id="PRO_5045177157" evidence="5">
    <location>
        <begin position="29"/>
        <end position="199"/>
    </location>
</feature>
<evidence type="ECO:0000256" key="2">
    <source>
        <dbReference type="ARBA" id="ARBA00006671"/>
    </source>
</evidence>
<comment type="subcellular location">
    <subcellularLocation>
        <location evidence="1">Fimbrium</location>
    </subcellularLocation>
</comment>
<reference evidence="7 8" key="1">
    <citation type="submission" date="2024-04" db="EMBL/GenBank/DDBJ databases">
        <title>Two novel Raoultella species associated with bleeding cankers of broadleaf hosts, Raoultella scottia sp. nov. and Raoultella lignicola sp. nov.</title>
        <authorList>
            <person name="Brady C.L."/>
        </authorList>
    </citation>
    <scope>NUCLEOTIDE SEQUENCE [LARGE SCALE GENOMIC DNA]</scope>
    <source>
        <strain evidence="7 8">TW_WC1a.1</strain>
    </source>
</reference>
<keyword evidence="8" id="KW-1185">Reference proteome</keyword>
<evidence type="ECO:0000313" key="8">
    <source>
        <dbReference type="Proteomes" id="UP001312893"/>
    </source>
</evidence>
<dbReference type="EMBL" id="JARXNK020000103">
    <property type="protein sequence ID" value="MEL0552565.1"/>
    <property type="molecule type" value="Genomic_DNA"/>
</dbReference>
<feature type="domain" description="Fimbrial-type adhesion" evidence="6">
    <location>
        <begin position="52"/>
        <end position="199"/>
    </location>
</feature>
<proteinExistence type="inferred from homology"/>
<comment type="similarity">
    <text evidence="2">Belongs to the fimbrial protein family.</text>
</comment>
<gene>
    <name evidence="7" type="ORF">QFI96_012780</name>
</gene>
<dbReference type="InterPro" id="IPR000259">
    <property type="entry name" value="Adhesion_dom_fimbrial"/>
</dbReference>
<dbReference type="RefSeq" id="WP_227540135.1">
    <property type="nucleotide sequence ID" value="NZ_JARXNK020000103.1"/>
</dbReference>
<evidence type="ECO:0000256" key="4">
    <source>
        <dbReference type="ARBA" id="ARBA00023263"/>
    </source>
</evidence>
<dbReference type="InterPro" id="IPR008966">
    <property type="entry name" value="Adhesion_dom_sf"/>
</dbReference>
<accession>A0ABU9F9A0</accession>
<evidence type="ECO:0000259" key="6">
    <source>
        <dbReference type="Pfam" id="PF00419"/>
    </source>
</evidence>
<evidence type="ECO:0000313" key="7">
    <source>
        <dbReference type="EMBL" id="MEL0552565.1"/>
    </source>
</evidence>
<evidence type="ECO:0000256" key="3">
    <source>
        <dbReference type="ARBA" id="ARBA00022729"/>
    </source>
</evidence>
<feature type="signal peptide" evidence="5">
    <location>
        <begin position="1"/>
        <end position="28"/>
    </location>
</feature>
<name>A0ABU9F9A0_9ENTR</name>
<evidence type="ECO:0000256" key="1">
    <source>
        <dbReference type="ARBA" id="ARBA00004561"/>
    </source>
</evidence>
<keyword evidence="4" id="KW-0281">Fimbrium</keyword>
<comment type="caution">
    <text evidence="7">The sequence shown here is derived from an EMBL/GenBank/DDBJ whole genome shotgun (WGS) entry which is preliminary data.</text>
</comment>
<dbReference type="SUPFAM" id="SSF49401">
    <property type="entry name" value="Bacterial adhesins"/>
    <property type="match status" value="1"/>
</dbReference>
<dbReference type="PANTHER" id="PTHR33420:SF3">
    <property type="entry name" value="FIMBRIAL SUBUNIT ELFA"/>
    <property type="match status" value="1"/>
</dbReference>
<dbReference type="InterPro" id="IPR036937">
    <property type="entry name" value="Adhesion_dom_fimbrial_sf"/>
</dbReference>
<dbReference type="Pfam" id="PF00419">
    <property type="entry name" value="Fimbrial"/>
    <property type="match status" value="1"/>
</dbReference>
<dbReference type="Gene3D" id="2.60.40.1090">
    <property type="entry name" value="Fimbrial-type adhesion domain"/>
    <property type="match status" value="1"/>
</dbReference>
<organism evidence="7 8">
    <name type="scientific">Raoultella lignicola</name>
    <dbReference type="NCBI Taxonomy" id="3040939"/>
    <lineage>
        <taxon>Bacteria</taxon>
        <taxon>Pseudomonadati</taxon>
        <taxon>Pseudomonadota</taxon>
        <taxon>Gammaproteobacteria</taxon>
        <taxon>Enterobacterales</taxon>
        <taxon>Enterobacteriaceae</taxon>
        <taxon>Klebsiella/Raoultella group</taxon>
        <taxon>Raoultella</taxon>
    </lineage>
</organism>
<sequence length="199" mass="21963">MHKDYFHLNQVACCVLVMLALHFNISLASSSLTTPATAQNEQDARYWHGRATFSGQVITPACTLMMEDAWQSVEMGGTPVRDLQMASVGPRKHFKLRLRNCELVSTDAQSAIGSGARVIFEGNRGETAEHFMVSGQATGVDLQIFDSAGDIARVGEALPLQQLYGKSNELDYTLRIIRNGKPLSAGNYYAALRFRVDYE</sequence>
<keyword evidence="3 5" id="KW-0732">Signal</keyword>
<dbReference type="PANTHER" id="PTHR33420">
    <property type="entry name" value="FIMBRIAL SUBUNIT ELFA-RELATED"/>
    <property type="match status" value="1"/>
</dbReference>
<evidence type="ECO:0000256" key="5">
    <source>
        <dbReference type="SAM" id="SignalP"/>
    </source>
</evidence>